<sequence length="250" mass="27909">MFLLSWSIFSRVRVAYSFDRVSISTPSSSSSAAGTSSRPAPSSLAHLPVPPALDKQSTCAKSITEIIKEHFVESLAKRYRLDPMHERAIRDAWEKWASLHCKDLLYDVQVDGYHPNWMMVAQYTSLCDVWSSNDFKKKQEAVQRNRLQGRGDRGPTSTLAAGENRQGICTIRVVRLTASAKQQGPYLRFGSQSVAITAKRQGGNSSSSSILSISFAAAQESCIEGEKRLWGYMQQTQDRFNGFARLLVCF</sequence>
<evidence type="ECO:0000313" key="1">
    <source>
        <dbReference type="EMBL" id="KAI5657052.1"/>
    </source>
</evidence>
<keyword evidence="2" id="KW-1185">Reference proteome</keyword>
<comment type="caution">
    <text evidence="1">The sequence shown here is derived from an EMBL/GenBank/DDBJ whole genome shotgun (WGS) entry which is preliminary data.</text>
</comment>
<organism evidence="1 2">
    <name type="scientific">Catharanthus roseus</name>
    <name type="common">Madagascar periwinkle</name>
    <name type="synonym">Vinca rosea</name>
    <dbReference type="NCBI Taxonomy" id="4058"/>
    <lineage>
        <taxon>Eukaryota</taxon>
        <taxon>Viridiplantae</taxon>
        <taxon>Streptophyta</taxon>
        <taxon>Embryophyta</taxon>
        <taxon>Tracheophyta</taxon>
        <taxon>Spermatophyta</taxon>
        <taxon>Magnoliopsida</taxon>
        <taxon>eudicotyledons</taxon>
        <taxon>Gunneridae</taxon>
        <taxon>Pentapetalae</taxon>
        <taxon>asterids</taxon>
        <taxon>lamiids</taxon>
        <taxon>Gentianales</taxon>
        <taxon>Apocynaceae</taxon>
        <taxon>Rauvolfioideae</taxon>
        <taxon>Vinceae</taxon>
        <taxon>Catharanthinae</taxon>
        <taxon>Catharanthus</taxon>
    </lineage>
</organism>
<proteinExistence type="predicted"/>
<dbReference type="Proteomes" id="UP001060085">
    <property type="component" value="Linkage Group LG06"/>
</dbReference>
<name>A0ACC0A9C5_CATRO</name>
<protein>
    <submittedName>
        <fullName evidence="1">Uncharacterized protein</fullName>
    </submittedName>
</protein>
<gene>
    <name evidence="1" type="ORF">M9H77_25845</name>
</gene>
<dbReference type="EMBL" id="CM044706">
    <property type="protein sequence ID" value="KAI5657052.1"/>
    <property type="molecule type" value="Genomic_DNA"/>
</dbReference>
<reference evidence="2" key="1">
    <citation type="journal article" date="2023" name="Nat. Plants">
        <title>Single-cell RNA sequencing provides a high-resolution roadmap for understanding the multicellular compartmentation of specialized metabolism.</title>
        <authorList>
            <person name="Sun S."/>
            <person name="Shen X."/>
            <person name="Li Y."/>
            <person name="Li Y."/>
            <person name="Wang S."/>
            <person name="Li R."/>
            <person name="Zhang H."/>
            <person name="Shen G."/>
            <person name="Guo B."/>
            <person name="Wei J."/>
            <person name="Xu J."/>
            <person name="St-Pierre B."/>
            <person name="Chen S."/>
            <person name="Sun C."/>
        </authorList>
    </citation>
    <scope>NUCLEOTIDE SEQUENCE [LARGE SCALE GENOMIC DNA]</scope>
</reference>
<accession>A0ACC0A9C5</accession>
<evidence type="ECO:0000313" key="2">
    <source>
        <dbReference type="Proteomes" id="UP001060085"/>
    </source>
</evidence>